<evidence type="ECO:0000259" key="6">
    <source>
        <dbReference type="Pfam" id="PF07687"/>
    </source>
</evidence>
<dbReference type="Gene3D" id="3.40.630.10">
    <property type="entry name" value="Zn peptidases"/>
    <property type="match status" value="1"/>
</dbReference>
<dbReference type="InterPro" id="IPR001261">
    <property type="entry name" value="ArgE/DapE_CS"/>
</dbReference>
<keyword evidence="2" id="KW-0479">Metal-binding</keyword>
<dbReference type="InterPro" id="IPR050072">
    <property type="entry name" value="Peptidase_M20A"/>
</dbReference>
<feature type="active site" description="Proton acceptor" evidence="5">
    <location>
        <position position="142"/>
    </location>
</feature>
<evidence type="ECO:0000256" key="2">
    <source>
        <dbReference type="ARBA" id="ARBA00022723"/>
    </source>
</evidence>
<evidence type="ECO:0000256" key="5">
    <source>
        <dbReference type="PIRSR" id="PIRSR037238-1"/>
    </source>
</evidence>
<evidence type="ECO:0000256" key="4">
    <source>
        <dbReference type="ARBA" id="ARBA00022833"/>
    </source>
</evidence>
<dbReference type="AlphaFoldDB" id="A0A1X6XDT9"/>
<dbReference type="Pfam" id="PF01546">
    <property type="entry name" value="Peptidase_M20"/>
    <property type="match status" value="1"/>
</dbReference>
<evidence type="ECO:0000256" key="1">
    <source>
        <dbReference type="ARBA" id="ARBA00001947"/>
    </source>
</evidence>
<keyword evidence="7" id="KW-0645">Protease</keyword>
<dbReference type="SUPFAM" id="SSF55031">
    <property type="entry name" value="Bacterial exopeptidase dimerisation domain"/>
    <property type="match status" value="1"/>
</dbReference>
<feature type="active site" evidence="5">
    <location>
        <position position="80"/>
    </location>
</feature>
<protein>
    <submittedName>
        <fullName evidence="7">Carboxypeptidase G2</fullName>
    </submittedName>
</protein>
<keyword evidence="4" id="KW-0862">Zinc</keyword>
<name>A0A1X6XDT9_9MICO</name>
<reference evidence="8" key="1">
    <citation type="submission" date="2017-02" db="EMBL/GenBank/DDBJ databases">
        <authorList>
            <person name="Dridi B."/>
        </authorList>
    </citation>
    <scope>NUCLEOTIDE SEQUENCE [LARGE SCALE GENOMIC DNA]</scope>
    <source>
        <strain evidence="8">B Co 03.10</strain>
    </source>
</reference>
<accession>A0A1X6XDT9</accession>
<proteinExistence type="predicted"/>
<dbReference type="InterPro" id="IPR036264">
    <property type="entry name" value="Bact_exopeptidase_dim_dom"/>
</dbReference>
<dbReference type="GO" id="GO:0004180">
    <property type="term" value="F:carboxypeptidase activity"/>
    <property type="evidence" value="ECO:0007669"/>
    <property type="project" value="UniProtKB-KW"/>
</dbReference>
<dbReference type="InterPro" id="IPR002933">
    <property type="entry name" value="Peptidase_M20"/>
</dbReference>
<dbReference type="SUPFAM" id="SSF53187">
    <property type="entry name" value="Zn-dependent exopeptidases"/>
    <property type="match status" value="1"/>
</dbReference>
<sequence length="402" mass="42710">MIDFPQERAQTFLTQFRTLVECESPSNDPRSLAASARLIAEIGEQITGIRPHIRTIEGFPHVHFQVGTGPRRVLLLGHHDTVWPRGTLASIPWSVDGDAVSGPGTDDMKGGILIALHALGALLRHAGEEQLDGVSVLITADEELGSPTSRPLIEELSRDAEAVLVFESGGPAGQVKVARKGVAIYELEVVGRAAHAGVEPDRGVNATVEVSHQVLAIDRIGTPDGSTTVVPAVMQSGTTTNTVPAGATVGVDSRAITVAEQERVDRELRGLRSVHPEAELILHGGINRPPLEERFAADLFERAREIAAALGHPPLEVIRVGGGSDANFTAGVGTPTLDGLGTVGGGSHADDEHALLSWIPRRVELTASLVDSLLRDPVARPAADGRLRRVRQRRASLRRVSP</sequence>
<dbReference type="InterPro" id="IPR017150">
    <property type="entry name" value="Pept_M20_glutamate_carboxypep"/>
</dbReference>
<dbReference type="PROSITE" id="PS00758">
    <property type="entry name" value="ARGE_DAPE_CPG2_1"/>
    <property type="match status" value="1"/>
</dbReference>
<dbReference type="PANTHER" id="PTHR43808:SF9">
    <property type="entry name" value="BLL0789 PROTEIN"/>
    <property type="match status" value="1"/>
</dbReference>
<keyword evidence="8" id="KW-1185">Reference proteome</keyword>
<keyword evidence="3" id="KW-0378">Hydrolase</keyword>
<organism evidence="7 8">
    <name type="scientific">Brevibacterium yomogidense</name>
    <dbReference type="NCBI Taxonomy" id="946573"/>
    <lineage>
        <taxon>Bacteria</taxon>
        <taxon>Bacillati</taxon>
        <taxon>Actinomycetota</taxon>
        <taxon>Actinomycetes</taxon>
        <taxon>Micrococcales</taxon>
        <taxon>Brevibacteriaceae</taxon>
        <taxon>Brevibacterium</taxon>
    </lineage>
</organism>
<feature type="domain" description="Peptidase M20 dimerisation" evidence="6">
    <location>
        <begin position="177"/>
        <end position="270"/>
    </location>
</feature>
<evidence type="ECO:0000313" key="8">
    <source>
        <dbReference type="Proteomes" id="UP000196581"/>
    </source>
</evidence>
<dbReference type="GO" id="GO:0046872">
    <property type="term" value="F:metal ion binding"/>
    <property type="evidence" value="ECO:0007669"/>
    <property type="project" value="UniProtKB-KW"/>
</dbReference>
<comment type="cofactor">
    <cofactor evidence="1">
        <name>Zn(2+)</name>
        <dbReference type="ChEBI" id="CHEBI:29105"/>
    </cofactor>
</comment>
<dbReference type="RefSeq" id="WP_087006681.1">
    <property type="nucleotide sequence ID" value="NZ_FWFF01000012.1"/>
</dbReference>
<keyword evidence="7" id="KW-0121">Carboxypeptidase</keyword>
<dbReference type="EMBL" id="FWFF01000012">
    <property type="protein sequence ID" value="SLM97421.1"/>
    <property type="molecule type" value="Genomic_DNA"/>
</dbReference>
<dbReference type="Proteomes" id="UP000196581">
    <property type="component" value="Unassembled WGS sequence"/>
</dbReference>
<dbReference type="Gene3D" id="3.30.70.360">
    <property type="match status" value="1"/>
</dbReference>
<dbReference type="Pfam" id="PF07687">
    <property type="entry name" value="M20_dimer"/>
    <property type="match status" value="1"/>
</dbReference>
<dbReference type="InterPro" id="IPR011650">
    <property type="entry name" value="Peptidase_M20_dimer"/>
</dbReference>
<evidence type="ECO:0000256" key="3">
    <source>
        <dbReference type="ARBA" id="ARBA00022801"/>
    </source>
</evidence>
<evidence type="ECO:0000313" key="7">
    <source>
        <dbReference type="EMBL" id="SLM97421.1"/>
    </source>
</evidence>
<dbReference type="CDD" id="cd03885">
    <property type="entry name" value="M20_CPDG2"/>
    <property type="match status" value="1"/>
</dbReference>
<dbReference type="PANTHER" id="PTHR43808">
    <property type="entry name" value="ACETYLORNITHINE DEACETYLASE"/>
    <property type="match status" value="1"/>
</dbReference>
<dbReference type="PIRSF" id="PIRSF037238">
    <property type="entry name" value="Carboxypeptidase_G2"/>
    <property type="match status" value="1"/>
</dbReference>
<gene>
    <name evidence="7" type="ORF">FM105_07055</name>
</gene>